<accession>U6KZY1</accession>
<evidence type="ECO:0000313" key="2">
    <source>
        <dbReference type="EMBL" id="CDJ42473.1"/>
    </source>
</evidence>
<evidence type="ECO:0000313" key="3">
    <source>
        <dbReference type="Proteomes" id="UP000030747"/>
    </source>
</evidence>
<gene>
    <name evidence="2" type="ORF">ETH_00000050</name>
</gene>
<dbReference type="GeneID" id="25249237"/>
<dbReference type="VEuPathDB" id="ToxoDB:ETH2_1021000"/>
<reference evidence="2" key="1">
    <citation type="submission" date="2013-10" db="EMBL/GenBank/DDBJ databases">
        <title>Genomic analysis of the causative agents of coccidiosis in chickens.</title>
        <authorList>
            <person name="Reid A.J."/>
            <person name="Blake D."/>
            <person name="Billington K."/>
            <person name="Browne H."/>
            <person name="Dunn M."/>
            <person name="Hung S."/>
            <person name="Kawahara F."/>
            <person name="Miranda-Saavedra D."/>
            <person name="Mourier T."/>
            <person name="Nagra H."/>
            <person name="Otto T.D."/>
            <person name="Rawlings N."/>
            <person name="Sanchez A."/>
            <person name="Sanders M."/>
            <person name="Subramaniam C."/>
            <person name="Tay Y."/>
            <person name="Dear P."/>
            <person name="Doerig C."/>
            <person name="Gruber A."/>
            <person name="Parkinson J."/>
            <person name="Shirley M."/>
            <person name="Wan K.L."/>
            <person name="Berriman M."/>
            <person name="Tomley F."/>
            <person name="Pain A."/>
        </authorList>
    </citation>
    <scope>NUCLEOTIDE SEQUENCE [LARGE SCALE GENOMIC DNA]</scope>
    <source>
        <strain evidence="2">Houghton</strain>
    </source>
</reference>
<dbReference type="AlphaFoldDB" id="U6KZY1"/>
<sequence>MAHAVPPLPQYAATAAAAVGQQQLQQQQLFQLQDRRLLELRGGSPREGLGLAGRDVVSLSKDATAADAVSPSFAVTESLEAVAAAALHRWQEAEAAAAGLPQAAVAASERDDRPFWESLCDRIFSSRDLLPVSSLSALLRLICCRYAPRAAASVPYFLQHFYTQPLDSSRKRQRQQPLQQYRLPSQRPVTASLLLPLTREFIDDVHCISATAAANIAAIFAASNCLSIELLQLLLRRSIDTWMLPEDKLLLQRQKQQQQQKQLRQIFAVKPEAVSRFSAQEFAVFCSSLQHLLQQAQLRQPHSLLFLPLSEFLSSAASLLLSSSKVEDCLQHHAALGSLAALAADALQQLKQEQQQQQQDQLLQLIKASEVLLRASDAFVSRGEEKASEETTGGAALATAAFSSKETARLMSLLSTLRTPDSFSSPQQERQKQGKQPQELPDKVQENNSGPAGGVCADAVLQHQPGAATLLHLLQQVELELVQENSLLQQQLQLVPGQVSGAAVAYDDPSGHVKYTRMNPWEAPTVETLQLMNSVSAAIAATTTILLQPLLLERYHRNVKHPQQRRRCQRLLELLEEVGSPALAEADPSGTLVQAAARRVVRMVFAIIAAAGASLLPGAADACRALLLLLLLPPEARDRWQLQHAVTLKHLLEETSRRFAELTLQERGRLSVAVSALGITDPYIRHYCRVHGVRLQHRVRISAARRKVAATAAAIGDPNNSASEAASTTAVGTAGTKLR</sequence>
<dbReference type="OMA" id="CCSIELL"/>
<dbReference type="OrthoDB" id="348465at2759"/>
<keyword evidence="3" id="KW-1185">Reference proteome</keyword>
<feature type="region of interest" description="Disordered" evidence="1">
    <location>
        <begin position="718"/>
        <end position="739"/>
    </location>
</feature>
<protein>
    <submittedName>
        <fullName evidence="2">Uncharacterized protein</fullName>
    </submittedName>
</protein>
<feature type="region of interest" description="Disordered" evidence="1">
    <location>
        <begin position="418"/>
        <end position="451"/>
    </location>
</feature>
<dbReference type="VEuPathDB" id="ToxoDB:ETH_00000050"/>
<evidence type="ECO:0000256" key="1">
    <source>
        <dbReference type="SAM" id="MobiDB-lite"/>
    </source>
</evidence>
<name>U6KZY1_EIMTE</name>
<reference evidence="2" key="2">
    <citation type="submission" date="2013-10" db="EMBL/GenBank/DDBJ databases">
        <authorList>
            <person name="Aslett M."/>
        </authorList>
    </citation>
    <scope>NUCLEOTIDE SEQUENCE [LARGE SCALE GENOMIC DNA]</scope>
    <source>
        <strain evidence="2">Houghton</strain>
    </source>
</reference>
<organism evidence="2 3">
    <name type="scientific">Eimeria tenella</name>
    <name type="common">Coccidian parasite</name>
    <dbReference type="NCBI Taxonomy" id="5802"/>
    <lineage>
        <taxon>Eukaryota</taxon>
        <taxon>Sar</taxon>
        <taxon>Alveolata</taxon>
        <taxon>Apicomplexa</taxon>
        <taxon>Conoidasida</taxon>
        <taxon>Coccidia</taxon>
        <taxon>Eucoccidiorida</taxon>
        <taxon>Eimeriorina</taxon>
        <taxon>Eimeriidae</taxon>
        <taxon>Eimeria</taxon>
    </lineage>
</organism>
<dbReference type="RefSeq" id="XP_013233223.1">
    <property type="nucleotide sequence ID" value="XM_013377769.1"/>
</dbReference>
<feature type="compositionally biased region" description="Low complexity" evidence="1">
    <location>
        <begin position="721"/>
        <end position="739"/>
    </location>
</feature>
<dbReference type="Proteomes" id="UP000030747">
    <property type="component" value="Unassembled WGS sequence"/>
</dbReference>
<proteinExistence type="predicted"/>
<dbReference type="EMBL" id="HG675721">
    <property type="protein sequence ID" value="CDJ42473.1"/>
    <property type="molecule type" value="Genomic_DNA"/>
</dbReference>